<feature type="transmembrane region" description="Helical" evidence="1">
    <location>
        <begin position="36"/>
        <end position="56"/>
    </location>
</feature>
<sequence length="111" mass="12556">MGLGIKDILFVLMAHATGDYLFQTAHLAKDKGKDNYVLFVHSILYACGIMVIGYLMEYVVSVEQLALVAITHFPIDYIKARGISPKYLGDKYALYVDQIIHYIILILVFII</sequence>
<gene>
    <name evidence="2" type="ORF">H8S20_17780</name>
</gene>
<accession>A0ABR7DGZ8</accession>
<evidence type="ECO:0000313" key="2">
    <source>
        <dbReference type="EMBL" id="MBC5630706.1"/>
    </source>
</evidence>
<evidence type="ECO:0000256" key="1">
    <source>
        <dbReference type="SAM" id="Phobius"/>
    </source>
</evidence>
<keyword evidence="1" id="KW-0472">Membrane</keyword>
<keyword evidence="1" id="KW-1133">Transmembrane helix</keyword>
<keyword evidence="3" id="KW-1185">Reference proteome</keyword>
<organism evidence="2 3">
    <name type="scientific">Clostridium hominis</name>
    <dbReference type="NCBI Taxonomy" id="2763036"/>
    <lineage>
        <taxon>Bacteria</taxon>
        <taxon>Bacillati</taxon>
        <taxon>Bacillota</taxon>
        <taxon>Clostridia</taxon>
        <taxon>Eubacteriales</taxon>
        <taxon>Clostridiaceae</taxon>
        <taxon>Clostridium</taxon>
    </lineage>
</organism>
<evidence type="ECO:0000313" key="3">
    <source>
        <dbReference type="Proteomes" id="UP000596929"/>
    </source>
</evidence>
<dbReference type="InterPro" id="IPR021737">
    <property type="entry name" value="Phage_phiKZ_Orf197"/>
</dbReference>
<name>A0ABR7DGZ8_9CLOT</name>
<reference evidence="2 3" key="1">
    <citation type="submission" date="2020-08" db="EMBL/GenBank/DDBJ databases">
        <title>Genome public.</title>
        <authorList>
            <person name="Liu C."/>
            <person name="Sun Q."/>
        </authorList>
    </citation>
    <scope>NUCLEOTIDE SEQUENCE [LARGE SCALE GENOMIC DNA]</scope>
    <source>
        <strain evidence="2 3">NSJ-6</strain>
    </source>
</reference>
<protein>
    <submittedName>
        <fullName evidence="2">DUF3307 domain-containing protein</fullName>
    </submittedName>
</protein>
<dbReference type="Pfam" id="PF11750">
    <property type="entry name" value="DUF3307"/>
    <property type="match status" value="1"/>
</dbReference>
<proteinExistence type="predicted"/>
<dbReference type="Proteomes" id="UP000596929">
    <property type="component" value="Unassembled WGS sequence"/>
</dbReference>
<feature type="transmembrane region" description="Helical" evidence="1">
    <location>
        <begin position="92"/>
        <end position="110"/>
    </location>
</feature>
<dbReference type="EMBL" id="JACOOO010000042">
    <property type="protein sequence ID" value="MBC5630706.1"/>
    <property type="molecule type" value="Genomic_DNA"/>
</dbReference>
<keyword evidence="1" id="KW-0812">Transmembrane</keyword>
<comment type="caution">
    <text evidence="2">The sequence shown here is derived from an EMBL/GenBank/DDBJ whole genome shotgun (WGS) entry which is preliminary data.</text>
</comment>